<evidence type="ECO:0000256" key="5">
    <source>
        <dbReference type="ARBA" id="ARBA00044085"/>
    </source>
</evidence>
<proteinExistence type="predicted"/>
<dbReference type="PROSITE" id="PS50157">
    <property type="entry name" value="ZINC_FINGER_C2H2_2"/>
    <property type="match status" value="2"/>
</dbReference>
<dbReference type="GO" id="GO:0008270">
    <property type="term" value="F:zinc ion binding"/>
    <property type="evidence" value="ECO:0007669"/>
    <property type="project" value="UniProtKB-KW"/>
</dbReference>
<evidence type="ECO:0000313" key="9">
    <source>
        <dbReference type="EMBL" id="KAK0750273.1"/>
    </source>
</evidence>
<name>A0AA40F313_9PEZI</name>
<feature type="compositionally biased region" description="Polar residues" evidence="7">
    <location>
        <begin position="281"/>
        <end position="303"/>
    </location>
</feature>
<dbReference type="GO" id="GO:0000981">
    <property type="term" value="F:DNA-binding transcription factor activity, RNA polymerase II-specific"/>
    <property type="evidence" value="ECO:0007669"/>
    <property type="project" value="TreeGrafter"/>
</dbReference>
<dbReference type="PROSITE" id="PS00028">
    <property type="entry name" value="ZINC_FINGER_C2H2_1"/>
    <property type="match status" value="2"/>
</dbReference>
<evidence type="ECO:0000256" key="3">
    <source>
        <dbReference type="ARBA" id="ARBA00022771"/>
    </source>
</evidence>
<dbReference type="FunFam" id="3.30.160.60:FF:000504">
    <property type="entry name" value="C2H2 transcription factor swi5"/>
    <property type="match status" value="1"/>
</dbReference>
<organism evidence="9 10">
    <name type="scientific">Schizothecium vesticola</name>
    <dbReference type="NCBI Taxonomy" id="314040"/>
    <lineage>
        <taxon>Eukaryota</taxon>
        <taxon>Fungi</taxon>
        <taxon>Dikarya</taxon>
        <taxon>Ascomycota</taxon>
        <taxon>Pezizomycotina</taxon>
        <taxon>Sordariomycetes</taxon>
        <taxon>Sordariomycetidae</taxon>
        <taxon>Sordariales</taxon>
        <taxon>Schizotheciaceae</taxon>
        <taxon>Schizothecium</taxon>
    </lineage>
</organism>
<dbReference type="Pfam" id="PF00096">
    <property type="entry name" value="zf-C2H2"/>
    <property type="match status" value="2"/>
</dbReference>
<feature type="compositionally biased region" description="Basic and acidic residues" evidence="7">
    <location>
        <begin position="597"/>
        <end position="609"/>
    </location>
</feature>
<dbReference type="GO" id="GO:0000978">
    <property type="term" value="F:RNA polymerase II cis-regulatory region sequence-specific DNA binding"/>
    <property type="evidence" value="ECO:0007669"/>
    <property type="project" value="TreeGrafter"/>
</dbReference>
<dbReference type="Proteomes" id="UP001172155">
    <property type="component" value="Unassembled WGS sequence"/>
</dbReference>
<accession>A0AA40F313</accession>
<feature type="domain" description="C2H2-type" evidence="8">
    <location>
        <begin position="496"/>
        <end position="525"/>
    </location>
</feature>
<evidence type="ECO:0000256" key="7">
    <source>
        <dbReference type="SAM" id="MobiDB-lite"/>
    </source>
</evidence>
<dbReference type="GO" id="GO:0000785">
    <property type="term" value="C:chromatin"/>
    <property type="evidence" value="ECO:0007669"/>
    <property type="project" value="TreeGrafter"/>
</dbReference>
<dbReference type="FunFam" id="3.30.160.60:FF:002343">
    <property type="entry name" value="Zinc finger protein 33A"/>
    <property type="match status" value="1"/>
</dbReference>
<feature type="compositionally biased region" description="Low complexity" evidence="7">
    <location>
        <begin position="750"/>
        <end position="759"/>
    </location>
</feature>
<feature type="region of interest" description="Disordered" evidence="7">
    <location>
        <begin position="281"/>
        <end position="329"/>
    </location>
</feature>
<dbReference type="PANTHER" id="PTHR14003">
    <property type="entry name" value="TRANSCRIPTIONAL REPRESSOR PROTEIN YY"/>
    <property type="match status" value="1"/>
</dbReference>
<keyword evidence="4" id="KW-0862">Zinc</keyword>
<dbReference type="SMART" id="SM00355">
    <property type="entry name" value="ZnF_C2H2"/>
    <property type="match status" value="3"/>
</dbReference>
<dbReference type="EMBL" id="JAUKUD010000003">
    <property type="protein sequence ID" value="KAK0750273.1"/>
    <property type="molecule type" value="Genomic_DNA"/>
</dbReference>
<keyword evidence="1" id="KW-0479">Metal-binding</keyword>
<dbReference type="SUPFAM" id="SSF57667">
    <property type="entry name" value="beta-beta-alpha zinc fingers"/>
    <property type="match status" value="2"/>
</dbReference>
<feature type="compositionally biased region" description="Polar residues" evidence="7">
    <location>
        <begin position="82"/>
        <end position="91"/>
    </location>
</feature>
<reference evidence="9" key="1">
    <citation type="submission" date="2023-06" db="EMBL/GenBank/DDBJ databases">
        <title>Genome-scale phylogeny and comparative genomics of the fungal order Sordariales.</title>
        <authorList>
            <consortium name="Lawrence Berkeley National Laboratory"/>
            <person name="Hensen N."/>
            <person name="Bonometti L."/>
            <person name="Westerberg I."/>
            <person name="Brannstrom I.O."/>
            <person name="Guillou S."/>
            <person name="Cros-Aarteil S."/>
            <person name="Calhoun S."/>
            <person name="Haridas S."/>
            <person name="Kuo A."/>
            <person name="Mondo S."/>
            <person name="Pangilinan J."/>
            <person name="Riley R."/>
            <person name="LaButti K."/>
            <person name="Andreopoulos B."/>
            <person name="Lipzen A."/>
            <person name="Chen C."/>
            <person name="Yanf M."/>
            <person name="Daum C."/>
            <person name="Ng V."/>
            <person name="Clum A."/>
            <person name="Steindorff A."/>
            <person name="Ohm R."/>
            <person name="Martin F."/>
            <person name="Silar P."/>
            <person name="Natvig D."/>
            <person name="Lalanne C."/>
            <person name="Gautier V."/>
            <person name="Ament-velasquez S.L."/>
            <person name="Kruys A."/>
            <person name="Hutchinson M.I."/>
            <person name="Powell A.J."/>
            <person name="Barry K."/>
            <person name="Miller A.N."/>
            <person name="Grigoriev I.V."/>
            <person name="Debuchy R."/>
            <person name="Gladieux P."/>
            <person name="Thoren M.H."/>
            <person name="Johannesson H."/>
        </authorList>
    </citation>
    <scope>NUCLEOTIDE SEQUENCE</scope>
    <source>
        <strain evidence="9">SMH3187-1</strain>
    </source>
</reference>
<feature type="compositionally biased region" description="Low complexity" evidence="7">
    <location>
        <begin position="777"/>
        <end position="805"/>
    </location>
</feature>
<evidence type="ECO:0000256" key="6">
    <source>
        <dbReference type="PROSITE-ProRule" id="PRU00042"/>
    </source>
</evidence>
<keyword evidence="10" id="KW-1185">Reference proteome</keyword>
<feature type="region of interest" description="Disordered" evidence="7">
    <location>
        <begin position="82"/>
        <end position="173"/>
    </location>
</feature>
<dbReference type="InterPro" id="IPR036236">
    <property type="entry name" value="Znf_C2H2_sf"/>
</dbReference>
<feature type="compositionally biased region" description="Low complexity" evidence="7">
    <location>
        <begin position="113"/>
        <end position="136"/>
    </location>
</feature>
<dbReference type="InterPro" id="IPR013087">
    <property type="entry name" value="Znf_C2H2_type"/>
</dbReference>
<feature type="domain" description="C2H2-type" evidence="8">
    <location>
        <begin position="526"/>
        <end position="553"/>
    </location>
</feature>
<feature type="region of interest" description="Disordered" evidence="7">
    <location>
        <begin position="1"/>
        <end position="70"/>
    </location>
</feature>
<dbReference type="GO" id="GO:0005667">
    <property type="term" value="C:transcription regulator complex"/>
    <property type="evidence" value="ECO:0007669"/>
    <property type="project" value="TreeGrafter"/>
</dbReference>
<feature type="region of interest" description="Disordered" evidence="7">
    <location>
        <begin position="239"/>
        <end position="259"/>
    </location>
</feature>
<evidence type="ECO:0000259" key="8">
    <source>
        <dbReference type="PROSITE" id="PS50157"/>
    </source>
</evidence>
<feature type="compositionally biased region" description="Low complexity" evidence="7">
    <location>
        <begin position="620"/>
        <end position="639"/>
    </location>
</feature>
<gene>
    <name evidence="9" type="ORF">B0T18DRAFT_124407</name>
</gene>
<dbReference type="PANTHER" id="PTHR14003:SF19">
    <property type="entry name" value="YY2 TRANSCRIPTION FACTOR"/>
    <property type="match status" value="1"/>
</dbReference>
<evidence type="ECO:0000313" key="10">
    <source>
        <dbReference type="Proteomes" id="UP001172155"/>
    </source>
</evidence>
<keyword evidence="2" id="KW-0677">Repeat</keyword>
<evidence type="ECO:0000256" key="1">
    <source>
        <dbReference type="ARBA" id="ARBA00022723"/>
    </source>
</evidence>
<feature type="region of interest" description="Disordered" evidence="7">
    <location>
        <begin position="750"/>
        <end position="815"/>
    </location>
</feature>
<protein>
    <recommendedName>
        <fullName evidence="5">C2H2 type master regulator of conidiophore development brlA</fullName>
    </recommendedName>
</protein>
<keyword evidence="3 6" id="KW-0863">Zinc-finger</keyword>
<dbReference type="AlphaFoldDB" id="A0AA40F313"/>
<feature type="region of interest" description="Disordered" evidence="7">
    <location>
        <begin position="589"/>
        <end position="648"/>
    </location>
</feature>
<evidence type="ECO:0000256" key="2">
    <source>
        <dbReference type="ARBA" id="ARBA00022737"/>
    </source>
</evidence>
<evidence type="ECO:0000256" key="4">
    <source>
        <dbReference type="ARBA" id="ARBA00022833"/>
    </source>
</evidence>
<sequence>MLHNPPSTGGDLAARQRQHRRQNSTPTAWEAVNIAPLPNFSNQRPARASHRRGLSLDQRPRLLPQTRLAPTMRESLAMVGNSATTNTDSAPAQQHIQREAQQQHRFVNPGPSQQQQRQEQQLHNFLSQQQQQHQQQPPQPHRQSRHQRHESDSFLLTPHGTPGNQHFEDFLDSAQGHMGPNMMHPAYYLESMDAIMKKNQANFATNNSLADPLGFNFFPAESTLSPTNLNFVFPKADPAGSGSAWMSEPEMMSNESRPASRRISNGILDKMAKFEPLLPDQTQRTMTPPAQNNSDGLPQTPLETPTIKHPSTAPHARLNRFSDDYDESMEETIKPVRTTRPNGIAGLFPGMDQQTDALAQPQPQRANTTPMGFPNSLSSPGFMNMAHVKNEFGQIDTGYDSLGHLPSDLSSPSSPSPMHGHIVGFGDSDSQNTIVPGRRSSPPNGTSHRRTKSIASVVSATSFESINIEETRTDTGVTMDDIETYMKGPDPADGQWVCTFEKCNKRFGRKENIKSHVQTHLNDRQYKCPVCGNCFVRQHDLKRHAKIHSGFKPYPCDCGKSFARQDALTRHRQRGMCVGALDGIVRKVVKRGRPRKNRPDLEERLDKSEKTRRKNRHAPSSSVSSSFSAFSDSSSTVNSPGGDHDFDDLMTDGHEDLLDVAMANHLPCTAATLDANGLVAISSAPMIGPRSPAILSGIASRVASPDPISNYASPIELVADYTLPTTAAHSIPCPSSPAKSVASYYTRVGSTPPGLSASSSPPPPQRHSVRFFDHWDPSASSSAFDPSSDTIAAPSSSIPASSSTPLLESDHDGLPGMDDSGMSLLQFPADDGDGPMPFDLVGTEMYHLQIDGVGGAGGGGGMVKLDEYVKEEREGIVLPEGKDVFFGSF</sequence>
<dbReference type="Gene3D" id="3.30.160.60">
    <property type="entry name" value="Classic Zinc Finger"/>
    <property type="match status" value="3"/>
</dbReference>
<comment type="caution">
    <text evidence="9">The sequence shown here is derived from an EMBL/GenBank/DDBJ whole genome shotgun (WGS) entry which is preliminary data.</text>
</comment>
<feature type="region of interest" description="Disordered" evidence="7">
    <location>
        <begin position="427"/>
        <end position="453"/>
    </location>
</feature>